<keyword evidence="1" id="KW-0472">Membrane</keyword>
<feature type="signal peptide" evidence="2">
    <location>
        <begin position="1"/>
        <end position="19"/>
    </location>
</feature>
<sequence length="353" mass="38318">MARLILNSVLLAFFHFTFAQDVTTAEEASQHISISSSGTLLSNPNLTINAVNCTVIGDLSFSGGCDDAASFVSTCPAQWAPDANFSMLPVDFTENWLGIAFDDFHIHIELDVELTPENPTNEIDIHLLGDSGIDIPFSKSGPFSTTFNFDPQIHGWVNSSSPANFSYGFDFVIPDHSAIWIPVVHLDNISTFGFNDSTFTTTGMKSSNPDLQFDFSLAFRPTFSIVADFLTNILSDAITVYADTPNIGVSVSQVDNVTPSCTASDGTQKTFKNLTHVVPSITTDFDFSVAKPVEDFPFGPWNLTTNPLPTQCLAWDTSSTTLIDAASATSDARRITVVLTPLVGFTLFVFLFV</sequence>
<evidence type="ECO:0000313" key="3">
    <source>
        <dbReference type="EMBL" id="RDW74829.1"/>
    </source>
</evidence>
<dbReference type="OrthoDB" id="3561311at2759"/>
<proteinExistence type="predicted"/>
<organism evidence="3 4">
    <name type="scientific">Coleophoma cylindrospora</name>
    <dbReference type="NCBI Taxonomy" id="1849047"/>
    <lineage>
        <taxon>Eukaryota</taxon>
        <taxon>Fungi</taxon>
        <taxon>Dikarya</taxon>
        <taxon>Ascomycota</taxon>
        <taxon>Pezizomycotina</taxon>
        <taxon>Leotiomycetes</taxon>
        <taxon>Helotiales</taxon>
        <taxon>Dermateaceae</taxon>
        <taxon>Coleophoma</taxon>
    </lineage>
</organism>
<dbReference type="Proteomes" id="UP000256645">
    <property type="component" value="Unassembled WGS sequence"/>
</dbReference>
<evidence type="ECO:0000313" key="4">
    <source>
        <dbReference type="Proteomes" id="UP000256645"/>
    </source>
</evidence>
<dbReference type="EMBL" id="PDLM01000006">
    <property type="protein sequence ID" value="RDW74829.1"/>
    <property type="molecule type" value="Genomic_DNA"/>
</dbReference>
<protein>
    <submittedName>
        <fullName evidence="3">Uncharacterized protein</fullName>
    </submittedName>
</protein>
<gene>
    <name evidence="3" type="ORF">BP6252_05971</name>
</gene>
<keyword evidence="2" id="KW-0732">Signal</keyword>
<accession>A0A3D8RLB4</accession>
<evidence type="ECO:0000256" key="2">
    <source>
        <dbReference type="SAM" id="SignalP"/>
    </source>
</evidence>
<keyword evidence="1" id="KW-1133">Transmembrane helix</keyword>
<comment type="caution">
    <text evidence="3">The sequence shown here is derived from an EMBL/GenBank/DDBJ whole genome shotgun (WGS) entry which is preliminary data.</text>
</comment>
<name>A0A3D8RLB4_9HELO</name>
<evidence type="ECO:0000256" key="1">
    <source>
        <dbReference type="SAM" id="Phobius"/>
    </source>
</evidence>
<reference evidence="3 4" key="1">
    <citation type="journal article" date="2018" name="IMA Fungus">
        <title>IMA Genome-F 9: Draft genome sequence of Annulohypoxylon stygium, Aspergillus mulundensis, Berkeleyomyces basicola (syn. Thielaviopsis basicola), Ceratocystis smalleyi, two Cercospora beticola strains, Coleophoma cylindrospora, Fusarium fracticaudum, Phialophora cf. hyalina, and Morchella septimelata.</title>
        <authorList>
            <person name="Wingfield B.D."/>
            <person name="Bills G.F."/>
            <person name="Dong Y."/>
            <person name="Huang W."/>
            <person name="Nel W.J."/>
            <person name="Swalarsk-Parry B.S."/>
            <person name="Vaghefi N."/>
            <person name="Wilken P.M."/>
            <person name="An Z."/>
            <person name="de Beer Z.W."/>
            <person name="De Vos L."/>
            <person name="Chen L."/>
            <person name="Duong T.A."/>
            <person name="Gao Y."/>
            <person name="Hammerbacher A."/>
            <person name="Kikkert J.R."/>
            <person name="Li Y."/>
            <person name="Li H."/>
            <person name="Li K."/>
            <person name="Li Q."/>
            <person name="Liu X."/>
            <person name="Ma X."/>
            <person name="Naidoo K."/>
            <person name="Pethybridge S.J."/>
            <person name="Sun J."/>
            <person name="Steenkamp E.T."/>
            <person name="van der Nest M.A."/>
            <person name="van Wyk S."/>
            <person name="Wingfield M.J."/>
            <person name="Xiong C."/>
            <person name="Yue Q."/>
            <person name="Zhang X."/>
        </authorList>
    </citation>
    <scope>NUCLEOTIDE SEQUENCE [LARGE SCALE GENOMIC DNA]</scope>
    <source>
        <strain evidence="3 4">BP6252</strain>
    </source>
</reference>
<dbReference type="STRING" id="1849047.A0A3D8RLB4"/>
<keyword evidence="1" id="KW-0812">Transmembrane</keyword>
<keyword evidence="4" id="KW-1185">Reference proteome</keyword>
<feature type="transmembrane region" description="Helical" evidence="1">
    <location>
        <begin position="335"/>
        <end position="352"/>
    </location>
</feature>
<dbReference type="AlphaFoldDB" id="A0A3D8RLB4"/>
<feature type="chain" id="PRO_5017813325" evidence="2">
    <location>
        <begin position="20"/>
        <end position="353"/>
    </location>
</feature>